<evidence type="ECO:0000256" key="5">
    <source>
        <dbReference type="ARBA" id="ARBA00023015"/>
    </source>
</evidence>
<comment type="subunit">
    <text evidence="3 10">Component of the Mediator complex.</text>
</comment>
<feature type="region of interest" description="Disordered" evidence="11">
    <location>
        <begin position="120"/>
        <end position="147"/>
    </location>
</feature>
<dbReference type="GO" id="GO:0003712">
    <property type="term" value="F:transcription coregulator activity"/>
    <property type="evidence" value="ECO:0007669"/>
    <property type="project" value="InterPro"/>
</dbReference>
<dbReference type="GO" id="GO:0070847">
    <property type="term" value="C:core mediator complex"/>
    <property type="evidence" value="ECO:0007669"/>
    <property type="project" value="TreeGrafter"/>
</dbReference>
<dbReference type="InterPro" id="IPR037212">
    <property type="entry name" value="Med7/Med21-like"/>
</dbReference>
<gene>
    <name evidence="12" type="primary">MED7</name>
    <name evidence="12" type="ORF">O9K51_08215</name>
</gene>
<dbReference type="EMBL" id="JAQHRD010000007">
    <property type="protein sequence ID" value="KAJ6438814.1"/>
    <property type="molecule type" value="Genomic_DNA"/>
</dbReference>
<feature type="region of interest" description="Disordered" evidence="11">
    <location>
        <begin position="1"/>
        <end position="23"/>
    </location>
</feature>
<name>A0AB34FJD7_9HYPO</name>
<keyword evidence="13" id="KW-1185">Reference proteome</keyword>
<evidence type="ECO:0000313" key="12">
    <source>
        <dbReference type="EMBL" id="KAJ6438814.1"/>
    </source>
</evidence>
<evidence type="ECO:0000256" key="2">
    <source>
        <dbReference type="ARBA" id="ARBA00009994"/>
    </source>
</evidence>
<dbReference type="Gene3D" id="6.10.140.200">
    <property type="match status" value="1"/>
</dbReference>
<evidence type="ECO:0000256" key="11">
    <source>
        <dbReference type="SAM" id="MobiDB-lite"/>
    </source>
</evidence>
<keyword evidence="8 10" id="KW-0539">Nucleus</keyword>
<dbReference type="Proteomes" id="UP001163105">
    <property type="component" value="Unassembled WGS sequence"/>
</dbReference>
<evidence type="ECO:0000256" key="6">
    <source>
        <dbReference type="ARBA" id="ARBA00023159"/>
    </source>
</evidence>
<evidence type="ECO:0000256" key="10">
    <source>
        <dbReference type="RuleBase" id="RU364060"/>
    </source>
</evidence>
<sequence length="313" mass="34048">MADQQEPHSLASTFPNPPPFWRDFTPEKRARIENLREAHAENVGDEGASADEAALLWLPDLPEDLANLQPPPEPADGRWRVFGDQYMVRRTLLVEVTRRDKLLTGMWSQLDDKLPTLEEQGITNLPGTNSAADNNDNDGSSGGDAKDAKHYDRAFELKKLTKSLLLNFLELVGVLSRNPAHAEAKAADLRTLFINIHHVLNEYRPHQARESAIEMMQDHLDRTRAETLAIRTQVDKARSVLEGLGSLGLGGAASATTGGEDGPARTAAGGGADGDKGGGIAGVGGADEDAERERQRLREREKEIWAAVDAALA</sequence>
<protein>
    <recommendedName>
        <fullName evidence="4 10">Mediator of RNA polymerase II transcription subunit 7</fullName>
    </recommendedName>
</protein>
<evidence type="ECO:0000256" key="8">
    <source>
        <dbReference type="ARBA" id="ARBA00023242"/>
    </source>
</evidence>
<keyword evidence="7 10" id="KW-0804">Transcription</keyword>
<feature type="compositionally biased region" description="Low complexity" evidence="11">
    <location>
        <begin position="129"/>
        <end position="139"/>
    </location>
</feature>
<evidence type="ECO:0000256" key="7">
    <source>
        <dbReference type="ARBA" id="ARBA00023163"/>
    </source>
</evidence>
<dbReference type="Pfam" id="PF05983">
    <property type="entry name" value="Med7"/>
    <property type="match status" value="1"/>
</dbReference>
<comment type="similarity">
    <text evidence="2 10">Belongs to the Mediator complex subunit 7 family.</text>
</comment>
<dbReference type="SUPFAM" id="SSF140718">
    <property type="entry name" value="Mediator hinge subcomplex-like"/>
    <property type="match status" value="1"/>
</dbReference>
<evidence type="ECO:0000256" key="3">
    <source>
        <dbReference type="ARBA" id="ARBA00011837"/>
    </source>
</evidence>
<evidence type="ECO:0000313" key="13">
    <source>
        <dbReference type="Proteomes" id="UP001163105"/>
    </source>
</evidence>
<evidence type="ECO:0000256" key="9">
    <source>
        <dbReference type="ARBA" id="ARBA00025687"/>
    </source>
</evidence>
<feature type="compositionally biased region" description="Gly residues" evidence="11">
    <location>
        <begin position="268"/>
        <end position="285"/>
    </location>
</feature>
<keyword evidence="5 10" id="KW-0805">Transcription regulation</keyword>
<keyword evidence="6 10" id="KW-0010">Activator</keyword>
<dbReference type="AlphaFoldDB" id="A0AB34FJD7"/>
<evidence type="ECO:0000256" key="1">
    <source>
        <dbReference type="ARBA" id="ARBA00004123"/>
    </source>
</evidence>
<dbReference type="InterPro" id="IPR044888">
    <property type="entry name" value="Mediatior_Med7_sf"/>
</dbReference>
<dbReference type="GO" id="GO:0006357">
    <property type="term" value="P:regulation of transcription by RNA polymerase II"/>
    <property type="evidence" value="ECO:0007669"/>
    <property type="project" value="InterPro"/>
</dbReference>
<proteinExistence type="inferred from homology"/>
<dbReference type="PANTHER" id="PTHR21428">
    <property type="entry name" value="MEDIATOR OF RNA POLYMERASE II TRANSCRIPTION SUBUNIT 7"/>
    <property type="match status" value="1"/>
</dbReference>
<evidence type="ECO:0000256" key="4">
    <source>
        <dbReference type="ARBA" id="ARBA00020631"/>
    </source>
</evidence>
<dbReference type="PANTHER" id="PTHR21428:SF11">
    <property type="entry name" value="MEDIATOR OF RNA POLYMERASE II TRANSCRIPTION SUBUNIT 7"/>
    <property type="match status" value="1"/>
</dbReference>
<dbReference type="GO" id="GO:0016592">
    <property type="term" value="C:mediator complex"/>
    <property type="evidence" value="ECO:0007669"/>
    <property type="project" value="InterPro"/>
</dbReference>
<organism evidence="12 13">
    <name type="scientific">Purpureocillium lavendulum</name>
    <dbReference type="NCBI Taxonomy" id="1247861"/>
    <lineage>
        <taxon>Eukaryota</taxon>
        <taxon>Fungi</taxon>
        <taxon>Dikarya</taxon>
        <taxon>Ascomycota</taxon>
        <taxon>Pezizomycotina</taxon>
        <taxon>Sordariomycetes</taxon>
        <taxon>Hypocreomycetidae</taxon>
        <taxon>Hypocreales</taxon>
        <taxon>Ophiocordycipitaceae</taxon>
        <taxon>Purpureocillium</taxon>
    </lineage>
</organism>
<dbReference type="InterPro" id="IPR009244">
    <property type="entry name" value="Mediatior_Med7"/>
</dbReference>
<comment type="function">
    <text evidence="9">Component of the Mediator complex, a coactivator involved in the regulated transcription of nearly all RNA polymerase II-dependent genes. Mediator functions as a bridge to convey information from gene-specific regulatory proteins to the basal RNA polymerase II transcription machinery. Mediator is recruited to promoters by direct interactions with regulatory proteins and serves as a scaffold for the assembly of a functional preinitiation complex with RNA polymerase II and the general transcription factors.</text>
</comment>
<comment type="caution">
    <text evidence="12">The sequence shown here is derived from an EMBL/GenBank/DDBJ whole genome shotgun (WGS) entry which is preliminary data.</text>
</comment>
<dbReference type="Gene3D" id="6.10.140.1520">
    <property type="match status" value="1"/>
</dbReference>
<accession>A0AB34FJD7</accession>
<comment type="subcellular location">
    <subcellularLocation>
        <location evidence="1 10">Nucleus</location>
    </subcellularLocation>
</comment>
<reference evidence="12" key="1">
    <citation type="submission" date="2023-01" db="EMBL/GenBank/DDBJ databases">
        <title>The growth and conidiation of Purpureocillium lavendulum are regulated by nitrogen source and histone H3K14 acetylation.</title>
        <authorList>
            <person name="Tang P."/>
            <person name="Han J."/>
            <person name="Zhang C."/>
            <person name="Tang P."/>
            <person name="Qi F."/>
            <person name="Zhang K."/>
            <person name="Liang L."/>
        </authorList>
    </citation>
    <scope>NUCLEOTIDE SEQUENCE</scope>
    <source>
        <strain evidence="12">YMF1.00683</strain>
    </source>
</reference>
<feature type="region of interest" description="Disordered" evidence="11">
    <location>
        <begin position="253"/>
        <end position="298"/>
    </location>
</feature>